<dbReference type="InterPro" id="IPR036388">
    <property type="entry name" value="WH-like_DNA-bd_sf"/>
</dbReference>
<reference evidence="3 4" key="1">
    <citation type="submission" date="2019-06" db="EMBL/GenBank/DDBJ databases">
        <title>Taxogenomics and systematics of the genus Pantoea.</title>
        <authorList>
            <person name="Tambong J.T."/>
        </authorList>
    </citation>
    <scope>NUCLEOTIDE SEQUENCE [LARGE SCALE GENOMIC DNA]</scope>
    <source>
        <strain evidence="3 4">LMG 24200</strain>
    </source>
</reference>
<dbReference type="SUPFAM" id="SSF46894">
    <property type="entry name" value="C-terminal effector domain of the bipartite response regulators"/>
    <property type="match status" value="1"/>
</dbReference>
<sequence length="229" mass="26380">MDSPYRSIDEFIAPFATTMDLLPTPWGFKDATSQHLYMNEAARKYTATPENYRLEGKKDNEFPTPWSDCADQFCEHDQQAEAAKGSVAVIETHYWYGNNYLSPFISEKYPVFDHNKQLLGCIWNARPVDNLSAMRFIDQKKASVLTTRLAHPLFTSAELDVIFLLLRRFNAKEIARIYNLSVKTISNRITTLYQKAGVHSLQQFESYCYAESLESYLPERFLSAGVIFI</sequence>
<dbReference type="InterPro" id="IPR000792">
    <property type="entry name" value="Tscrpt_reg_LuxR_C"/>
</dbReference>
<name>A0A506PRE7_9GAMM</name>
<keyword evidence="1" id="KW-0238">DNA-binding</keyword>
<dbReference type="InterPro" id="IPR013656">
    <property type="entry name" value="PAS_4"/>
</dbReference>
<dbReference type="Gene3D" id="1.10.10.10">
    <property type="entry name" value="Winged helix-like DNA-binding domain superfamily/Winged helix DNA-binding domain"/>
    <property type="match status" value="1"/>
</dbReference>
<dbReference type="InterPro" id="IPR016032">
    <property type="entry name" value="Sig_transdc_resp-reg_C-effctor"/>
</dbReference>
<dbReference type="RefSeq" id="WP_128085760.1">
    <property type="nucleotide sequence ID" value="NZ_CP071405.1"/>
</dbReference>
<feature type="domain" description="HTH luxR-type" evidence="2">
    <location>
        <begin position="151"/>
        <end position="208"/>
    </location>
</feature>
<dbReference type="SMART" id="SM00421">
    <property type="entry name" value="HTH_LUXR"/>
    <property type="match status" value="1"/>
</dbReference>
<evidence type="ECO:0000256" key="1">
    <source>
        <dbReference type="ARBA" id="ARBA00023125"/>
    </source>
</evidence>
<dbReference type="EMBL" id="VHJA01000085">
    <property type="protein sequence ID" value="TPV36366.1"/>
    <property type="molecule type" value="Genomic_DNA"/>
</dbReference>
<accession>A0A506PRE7</accession>
<proteinExistence type="predicted"/>
<dbReference type="OrthoDB" id="6191871at2"/>
<protein>
    <submittedName>
        <fullName evidence="3">LuxR family transcriptional regulator</fullName>
    </submittedName>
</protein>
<dbReference type="Pfam" id="PF08448">
    <property type="entry name" value="PAS_4"/>
    <property type="match status" value="1"/>
</dbReference>
<evidence type="ECO:0000259" key="2">
    <source>
        <dbReference type="SMART" id="SM00421"/>
    </source>
</evidence>
<keyword evidence="4" id="KW-1185">Reference proteome</keyword>
<comment type="caution">
    <text evidence="3">The sequence shown here is derived from an EMBL/GenBank/DDBJ whole genome shotgun (WGS) entry which is preliminary data.</text>
</comment>
<dbReference type="AlphaFoldDB" id="A0A506PRE7"/>
<dbReference type="GO" id="GO:0003677">
    <property type="term" value="F:DNA binding"/>
    <property type="evidence" value="ECO:0007669"/>
    <property type="project" value="UniProtKB-KW"/>
</dbReference>
<evidence type="ECO:0000313" key="3">
    <source>
        <dbReference type="EMBL" id="TPV36366.1"/>
    </source>
</evidence>
<organism evidence="3 4">
    <name type="scientific">Pantoea deleyi</name>
    <dbReference type="NCBI Taxonomy" id="470932"/>
    <lineage>
        <taxon>Bacteria</taxon>
        <taxon>Pseudomonadati</taxon>
        <taxon>Pseudomonadota</taxon>
        <taxon>Gammaproteobacteria</taxon>
        <taxon>Enterobacterales</taxon>
        <taxon>Erwiniaceae</taxon>
        <taxon>Pantoea</taxon>
    </lineage>
</organism>
<dbReference type="Pfam" id="PF00196">
    <property type="entry name" value="GerE"/>
    <property type="match status" value="1"/>
</dbReference>
<dbReference type="GO" id="GO:0006355">
    <property type="term" value="P:regulation of DNA-templated transcription"/>
    <property type="evidence" value="ECO:0007669"/>
    <property type="project" value="InterPro"/>
</dbReference>
<dbReference type="Proteomes" id="UP000317747">
    <property type="component" value="Unassembled WGS sequence"/>
</dbReference>
<evidence type="ECO:0000313" key="4">
    <source>
        <dbReference type="Proteomes" id="UP000317747"/>
    </source>
</evidence>
<gene>
    <name evidence="3" type="ORF">FJW01_21095</name>
</gene>